<accession>A0A0R3JVC7</accession>
<dbReference type="NCBIfam" id="NF001095">
    <property type="entry name" value="PRK00124.1"/>
    <property type="match status" value="1"/>
</dbReference>
<comment type="caution">
    <text evidence="3">The sequence shown here is derived from an EMBL/GenBank/DDBJ whole genome shotgun (WGS) entry which is preliminary data.</text>
</comment>
<name>A0A0R3JVC7_CALMK</name>
<dbReference type="PANTHER" id="PTHR35146:SF1">
    <property type="entry name" value="UPF0178 PROTEIN YAII"/>
    <property type="match status" value="1"/>
</dbReference>
<dbReference type="InterPro" id="IPR003791">
    <property type="entry name" value="UPF0178"/>
</dbReference>
<dbReference type="PANTHER" id="PTHR35146">
    <property type="entry name" value="UPF0178 PROTEIN YAII"/>
    <property type="match status" value="1"/>
</dbReference>
<evidence type="ECO:0000313" key="4">
    <source>
        <dbReference type="Proteomes" id="UP000052015"/>
    </source>
</evidence>
<protein>
    <recommendedName>
        <fullName evidence="2">UPF0178 protein ABG79_00846</fullName>
    </recommendedName>
</protein>
<dbReference type="RefSeq" id="WP_057977428.1">
    <property type="nucleotide sequence ID" value="NZ_LKHP01000003.1"/>
</dbReference>
<comment type="similarity">
    <text evidence="1 2">Belongs to the UPF0178 family.</text>
</comment>
<dbReference type="STRING" id="908809.ABG79_00846"/>
<proteinExistence type="inferred from homology"/>
<reference evidence="3 4" key="1">
    <citation type="submission" date="2015-09" db="EMBL/GenBank/DDBJ databases">
        <title>Draft genome sequence of a Caloramator mitchellensis, a moderate thermophile from the Great Artesian Basin of Australia.</title>
        <authorList>
            <person name="Patel B.K."/>
        </authorList>
    </citation>
    <scope>NUCLEOTIDE SEQUENCE [LARGE SCALE GENOMIC DNA]</scope>
    <source>
        <strain evidence="3 4">VF08</strain>
    </source>
</reference>
<evidence type="ECO:0000313" key="3">
    <source>
        <dbReference type="EMBL" id="KRQ87507.1"/>
    </source>
</evidence>
<evidence type="ECO:0000256" key="2">
    <source>
        <dbReference type="HAMAP-Rule" id="MF_00489"/>
    </source>
</evidence>
<dbReference type="EMBL" id="LKHP01000003">
    <property type="protein sequence ID" value="KRQ87507.1"/>
    <property type="molecule type" value="Genomic_DNA"/>
</dbReference>
<gene>
    <name evidence="3" type="ORF">ABG79_00846</name>
</gene>
<dbReference type="Pfam" id="PF02639">
    <property type="entry name" value="DUF188"/>
    <property type="match status" value="1"/>
</dbReference>
<dbReference type="AlphaFoldDB" id="A0A0R3JVC7"/>
<evidence type="ECO:0000256" key="1">
    <source>
        <dbReference type="ARBA" id="ARBA00008522"/>
    </source>
</evidence>
<organism evidence="3 4">
    <name type="scientific">Caloramator mitchellensis</name>
    <dbReference type="NCBI Taxonomy" id="908809"/>
    <lineage>
        <taxon>Bacteria</taxon>
        <taxon>Bacillati</taxon>
        <taxon>Bacillota</taxon>
        <taxon>Clostridia</taxon>
        <taxon>Eubacteriales</taxon>
        <taxon>Clostridiaceae</taxon>
        <taxon>Caloramator</taxon>
    </lineage>
</organism>
<dbReference type="OrthoDB" id="9798918at2"/>
<dbReference type="Proteomes" id="UP000052015">
    <property type="component" value="Unassembled WGS sequence"/>
</dbReference>
<sequence length="148" mass="16577">MKILVDADACPVKDIIIETAKEHDVEVIMFTDTSHLLDDDNCIIITVDKGKDSVDFALINNVNAEDIVVTQDYGVAAMAISKSAYAINYNGLIFDKDNIDSLLMQRYISAKIRSTGGKVSNIKKRNKNNDLNFKRNFENLIIQIKKGH</sequence>
<keyword evidence="4" id="KW-1185">Reference proteome</keyword>
<dbReference type="HAMAP" id="MF_00489">
    <property type="entry name" value="UPF0178"/>
    <property type="match status" value="1"/>
</dbReference>